<dbReference type="GO" id="GO:0003677">
    <property type="term" value="F:DNA binding"/>
    <property type="evidence" value="ECO:0007669"/>
    <property type="project" value="UniProtKB-KW"/>
</dbReference>
<name>A0A543HSS5_9MICO</name>
<dbReference type="PANTHER" id="PTHR38479:SF2">
    <property type="entry name" value="WINGED HELIX DNA-BINDING DOMAIN-CONTAINING PROTEIN"/>
    <property type="match status" value="1"/>
</dbReference>
<dbReference type="InterPro" id="IPR009351">
    <property type="entry name" value="AlkZ-like"/>
</dbReference>
<accession>A0A543HSS5</accession>
<dbReference type="EMBL" id="VFPN01000003">
    <property type="protein sequence ID" value="TQM61391.1"/>
    <property type="molecule type" value="Genomic_DNA"/>
</dbReference>
<dbReference type="PANTHER" id="PTHR38479">
    <property type="entry name" value="LMO0824 PROTEIN"/>
    <property type="match status" value="1"/>
</dbReference>
<reference evidence="1 2" key="1">
    <citation type="submission" date="2019-06" db="EMBL/GenBank/DDBJ databases">
        <title>Sequencing the genomes of 1000 actinobacteria strains.</title>
        <authorList>
            <person name="Klenk H.-P."/>
        </authorList>
    </citation>
    <scope>NUCLEOTIDE SEQUENCE [LARGE SCALE GENOMIC DNA]</scope>
    <source>
        <strain evidence="1 2">DSM 18031</strain>
    </source>
</reference>
<organism evidence="1 2">
    <name type="scientific">Klugiella xanthotipulae</name>
    <dbReference type="NCBI Taxonomy" id="244735"/>
    <lineage>
        <taxon>Bacteria</taxon>
        <taxon>Bacillati</taxon>
        <taxon>Actinomycetota</taxon>
        <taxon>Actinomycetes</taxon>
        <taxon>Micrococcales</taxon>
        <taxon>Microbacteriaceae</taxon>
        <taxon>Klugiella</taxon>
    </lineage>
</organism>
<evidence type="ECO:0000313" key="1">
    <source>
        <dbReference type="EMBL" id="TQM61391.1"/>
    </source>
</evidence>
<proteinExistence type="predicted"/>
<protein>
    <submittedName>
        <fullName evidence="1">Winged helix DNA-binding protein</fullName>
    </submittedName>
</protein>
<keyword evidence="2" id="KW-1185">Reference proteome</keyword>
<comment type="caution">
    <text evidence="1">The sequence shown here is derived from an EMBL/GenBank/DDBJ whole genome shotgun (WGS) entry which is preliminary data.</text>
</comment>
<evidence type="ECO:0000313" key="2">
    <source>
        <dbReference type="Proteomes" id="UP000318331"/>
    </source>
</evidence>
<dbReference type="AlphaFoldDB" id="A0A543HSS5"/>
<gene>
    <name evidence="1" type="ORF">FB466_2343</name>
</gene>
<dbReference type="Proteomes" id="UP000318331">
    <property type="component" value="Unassembled WGS sequence"/>
</dbReference>
<dbReference type="OrthoDB" id="9148135at2"/>
<dbReference type="Pfam" id="PF06224">
    <property type="entry name" value="AlkZ-like"/>
    <property type="match status" value="1"/>
</dbReference>
<dbReference type="RefSeq" id="WP_141918510.1">
    <property type="nucleotide sequence ID" value="NZ_BAAAYS010000008.1"/>
</dbReference>
<keyword evidence="1" id="KW-0238">DNA-binding</keyword>
<sequence>MTDLLDQRLHNQLLTRPTSNVEATVRHIGAIQAQDLPAALWAIGVRTADSTVSSVKKAFNDGKVVRSWPMRGTLHVVIGTDLHWMLSLTADRLIAGAARRREALQLDDRIIEHARSLAQELLRDNKTATRAEFLSYLEDHGIAVSGQRGYHLIWNLAQTGTFCWGPFNDAGDQLLVLLDEWVPQPTRYEIDEALAEFFIRYLNGHAPATLADFVSWSKLTLTQARRAAAICADRVILTRIDEIEYYRRAEVELPAGASLATSYALPGFDEYYLGYADRSAIATPTVVQGLVPGNNGIFRPMILQNGRVVGTWKRAVTRAGISITVTPLDTPLPSFDSLALLGETIARFWKIPFHHIVVE</sequence>